<dbReference type="Gene3D" id="3.40.50.1820">
    <property type="entry name" value="alpha/beta hydrolase"/>
    <property type="match status" value="1"/>
</dbReference>
<sequence length="197" mass="21741">MCEPIADRDVELIRIAGPMQPAAFRLACFPHAADSSGALWHLARQLLPSVEVLAVRYPRHDVRDADGTMGDLDEVVSESVRLLRGWTDLPLALFGHRSGGEIALRVAGRLEQETDIAPRCTFVANWGASPKFETVRLRSPVVALAGATDVPAQPQWRACTRDRFEVEAWVDGGRLLENRCADIVNLIHDQLISTPIE</sequence>
<evidence type="ECO:0000313" key="4">
    <source>
        <dbReference type="Proteomes" id="UP000192726"/>
    </source>
</evidence>
<dbReference type="SUPFAM" id="SSF53474">
    <property type="entry name" value="alpha/beta-Hydrolases"/>
    <property type="match status" value="1"/>
</dbReference>
<keyword evidence="4" id="KW-1185">Reference proteome</keyword>
<dbReference type="InterPro" id="IPR029058">
    <property type="entry name" value="AB_hydrolase_fold"/>
</dbReference>
<dbReference type="KEGG" id="sgv:B1H19_30710"/>
<protein>
    <recommendedName>
        <fullName evidence="2">Thioesterase domain-containing protein</fullName>
    </recommendedName>
</protein>
<dbReference type="AlphaFoldDB" id="A0A1V0TZ84"/>
<proteinExistence type="inferred from homology"/>
<dbReference type="InterPro" id="IPR001031">
    <property type="entry name" value="Thioesterase"/>
</dbReference>
<reference evidence="3 4" key="1">
    <citation type="submission" date="2017-04" db="EMBL/GenBank/DDBJ databases">
        <title>Complete Genome Sequence of Streptomyces gilvosporeus F607, a Capable Producer of Natamycin.</title>
        <authorList>
            <person name="Zong G."/>
            <person name="Zhong C."/>
            <person name="Fu J."/>
            <person name="Qin R."/>
            <person name="Cao G."/>
        </authorList>
    </citation>
    <scope>NUCLEOTIDE SEQUENCE [LARGE SCALE GENOMIC DNA]</scope>
    <source>
        <strain evidence="3 4">F607</strain>
    </source>
</reference>
<evidence type="ECO:0000256" key="1">
    <source>
        <dbReference type="ARBA" id="ARBA00007169"/>
    </source>
</evidence>
<feature type="domain" description="Thioesterase" evidence="2">
    <location>
        <begin position="25"/>
        <end position="119"/>
    </location>
</feature>
<dbReference type="PANTHER" id="PTHR11487">
    <property type="entry name" value="THIOESTERASE"/>
    <property type="match status" value="1"/>
</dbReference>
<dbReference type="EMBL" id="CP020569">
    <property type="protein sequence ID" value="ARF57982.1"/>
    <property type="molecule type" value="Genomic_DNA"/>
</dbReference>
<name>A0A1V0TZ84_9ACTN</name>
<gene>
    <name evidence="3" type="ORF">B1H19_30710</name>
</gene>
<organism evidence="3 4">
    <name type="scientific">Streptomyces gilvosporeus</name>
    <dbReference type="NCBI Taxonomy" id="553510"/>
    <lineage>
        <taxon>Bacteria</taxon>
        <taxon>Bacillati</taxon>
        <taxon>Actinomycetota</taxon>
        <taxon>Actinomycetes</taxon>
        <taxon>Kitasatosporales</taxon>
        <taxon>Streptomycetaceae</taxon>
        <taxon>Streptomyces</taxon>
    </lineage>
</organism>
<dbReference type="PANTHER" id="PTHR11487:SF0">
    <property type="entry name" value="S-ACYL FATTY ACID SYNTHASE THIOESTERASE, MEDIUM CHAIN"/>
    <property type="match status" value="1"/>
</dbReference>
<dbReference type="Pfam" id="PF00975">
    <property type="entry name" value="Thioesterase"/>
    <property type="match status" value="1"/>
</dbReference>
<dbReference type="STRING" id="553510.B1H19_30710"/>
<dbReference type="Proteomes" id="UP000192726">
    <property type="component" value="Chromosome"/>
</dbReference>
<comment type="similarity">
    <text evidence="1">Belongs to the thioesterase family.</text>
</comment>
<accession>A0A1V0TZ84</accession>
<evidence type="ECO:0000259" key="2">
    <source>
        <dbReference type="Pfam" id="PF00975"/>
    </source>
</evidence>
<dbReference type="InterPro" id="IPR012223">
    <property type="entry name" value="TEII"/>
</dbReference>
<dbReference type="GO" id="GO:0008610">
    <property type="term" value="P:lipid biosynthetic process"/>
    <property type="evidence" value="ECO:0007669"/>
    <property type="project" value="TreeGrafter"/>
</dbReference>
<evidence type="ECO:0000313" key="3">
    <source>
        <dbReference type="EMBL" id="ARF57982.1"/>
    </source>
</evidence>